<dbReference type="Pfam" id="PF00043">
    <property type="entry name" value="GST_C"/>
    <property type="match status" value="1"/>
</dbReference>
<dbReference type="InterPro" id="IPR036282">
    <property type="entry name" value="Glutathione-S-Trfase_C_sf"/>
</dbReference>
<dbReference type="SFLD" id="SFLDS00019">
    <property type="entry name" value="Glutathione_Transferase_(cytos"/>
    <property type="match status" value="1"/>
</dbReference>
<name>A0ABU0M2N9_9HYPH</name>
<dbReference type="Pfam" id="PF13409">
    <property type="entry name" value="GST_N_2"/>
    <property type="match status" value="1"/>
</dbReference>
<comment type="caution">
    <text evidence="3">The sequence shown here is derived from an EMBL/GenBank/DDBJ whole genome shotgun (WGS) entry which is preliminary data.</text>
</comment>
<reference evidence="3 4" key="1">
    <citation type="submission" date="2023-07" db="EMBL/GenBank/DDBJ databases">
        <title>Genomic Encyclopedia of Type Strains, Phase IV (KMG-IV): sequencing the most valuable type-strain genomes for metagenomic binning, comparative biology and taxonomic classification.</title>
        <authorList>
            <person name="Goeker M."/>
        </authorList>
    </citation>
    <scope>NUCLEOTIDE SEQUENCE [LARGE SCALE GENOMIC DNA]</scope>
    <source>
        <strain evidence="3 4">B1-1</strain>
    </source>
</reference>
<dbReference type="Gene3D" id="1.20.1050.10">
    <property type="match status" value="1"/>
</dbReference>
<dbReference type="SFLD" id="SFLDG01150">
    <property type="entry name" value="Main.1:_Beta-like"/>
    <property type="match status" value="1"/>
</dbReference>
<dbReference type="SUPFAM" id="SSF47616">
    <property type="entry name" value="GST C-terminal domain-like"/>
    <property type="match status" value="1"/>
</dbReference>
<dbReference type="PANTHER" id="PTHR44051:SF19">
    <property type="entry name" value="DISULFIDE-BOND OXIDOREDUCTASE YFCG"/>
    <property type="match status" value="1"/>
</dbReference>
<dbReference type="PANTHER" id="PTHR44051">
    <property type="entry name" value="GLUTATHIONE S-TRANSFERASE-RELATED"/>
    <property type="match status" value="1"/>
</dbReference>
<dbReference type="EC" id="2.5.1.18" evidence="3"/>
<dbReference type="SFLD" id="SFLDG00358">
    <property type="entry name" value="Main_(cytGST)"/>
    <property type="match status" value="1"/>
</dbReference>
<dbReference type="GO" id="GO:0004364">
    <property type="term" value="F:glutathione transferase activity"/>
    <property type="evidence" value="ECO:0007669"/>
    <property type="project" value="UniProtKB-EC"/>
</dbReference>
<dbReference type="RefSeq" id="WP_266281252.1">
    <property type="nucleotide sequence ID" value="NZ_JAPKNF010000001.1"/>
</dbReference>
<dbReference type="InterPro" id="IPR036249">
    <property type="entry name" value="Thioredoxin-like_sf"/>
</dbReference>
<sequence length="206" mass="22862">MLRIWGRENSSNVKKVLWCAEELELAYERIPAGGRHGVVDDPAYRALNPNGLVPTIEDDGLVLWESNAIVRYLAARYGDGVLWQSDPVRRAGADRWMDFSNSSLAAPYRDLMVNLVRSPPEKRDMRVVEAAVARLGQMLGHVDAALADQPYLSGEALGIGDIPAGTLVQAWFALPIERPELSRLAGWFARLSERPAYRKAVLIPLT</sequence>
<evidence type="ECO:0000259" key="2">
    <source>
        <dbReference type="PROSITE" id="PS50405"/>
    </source>
</evidence>
<evidence type="ECO:0000313" key="4">
    <source>
        <dbReference type="Proteomes" id="UP001223743"/>
    </source>
</evidence>
<dbReference type="PROSITE" id="PS50404">
    <property type="entry name" value="GST_NTER"/>
    <property type="match status" value="1"/>
</dbReference>
<gene>
    <name evidence="3" type="ORF">QO015_000832</name>
</gene>
<dbReference type="Gene3D" id="3.40.30.10">
    <property type="entry name" value="Glutaredoxin"/>
    <property type="match status" value="1"/>
</dbReference>
<dbReference type="CDD" id="cd03047">
    <property type="entry name" value="GST_N_2"/>
    <property type="match status" value="1"/>
</dbReference>
<dbReference type="Proteomes" id="UP001223743">
    <property type="component" value="Unassembled WGS sequence"/>
</dbReference>
<dbReference type="EMBL" id="JAUSWJ010000001">
    <property type="protein sequence ID" value="MDQ0515219.1"/>
    <property type="molecule type" value="Genomic_DNA"/>
</dbReference>
<evidence type="ECO:0000313" key="3">
    <source>
        <dbReference type="EMBL" id="MDQ0515219.1"/>
    </source>
</evidence>
<evidence type="ECO:0000259" key="1">
    <source>
        <dbReference type="PROSITE" id="PS50404"/>
    </source>
</evidence>
<protein>
    <submittedName>
        <fullName evidence="3">Glutathione S-transferase</fullName>
        <ecNumber evidence="3">2.5.1.18</ecNumber>
    </submittedName>
</protein>
<dbReference type="InterPro" id="IPR004045">
    <property type="entry name" value="Glutathione_S-Trfase_N"/>
</dbReference>
<proteinExistence type="predicted"/>
<dbReference type="InterPro" id="IPR004046">
    <property type="entry name" value="GST_C"/>
</dbReference>
<keyword evidence="4" id="KW-1185">Reference proteome</keyword>
<dbReference type="InterPro" id="IPR010987">
    <property type="entry name" value="Glutathione-S-Trfase_C-like"/>
</dbReference>
<dbReference type="SUPFAM" id="SSF52833">
    <property type="entry name" value="Thioredoxin-like"/>
    <property type="match status" value="1"/>
</dbReference>
<dbReference type="PROSITE" id="PS50405">
    <property type="entry name" value="GST_CTER"/>
    <property type="match status" value="1"/>
</dbReference>
<dbReference type="InterPro" id="IPR040079">
    <property type="entry name" value="Glutathione_S-Trfase"/>
</dbReference>
<feature type="domain" description="GST N-terminal" evidence="1">
    <location>
        <begin position="1"/>
        <end position="81"/>
    </location>
</feature>
<keyword evidence="3" id="KW-0808">Transferase</keyword>
<organism evidence="3 4">
    <name type="scientific">Kaistia geumhonensis</name>
    <dbReference type="NCBI Taxonomy" id="410839"/>
    <lineage>
        <taxon>Bacteria</taxon>
        <taxon>Pseudomonadati</taxon>
        <taxon>Pseudomonadota</taxon>
        <taxon>Alphaproteobacteria</taxon>
        <taxon>Hyphomicrobiales</taxon>
        <taxon>Kaistiaceae</taxon>
        <taxon>Kaistia</taxon>
    </lineage>
</organism>
<accession>A0ABU0M2N9</accession>
<feature type="domain" description="GST C-terminal" evidence="2">
    <location>
        <begin position="86"/>
        <end position="206"/>
    </location>
</feature>